<feature type="chain" id="PRO_5003515412" evidence="1">
    <location>
        <begin position="29"/>
        <end position="262"/>
    </location>
</feature>
<gene>
    <name evidence="2" type="ordered locus">Oweho_2115</name>
</gene>
<sequence>MGIYKERLRTKITYSFIFLALMARTLSAQECDSVYAFSNFDESGCSFWYQDELFVMASVDSAVCSFYDFYGYRDNTFFNLVVKNDSIVSGSFSLVVYEMTYDSAHAHLARNKHDKYGLCADTPTIVNRLLSSKDLRKLNSNIDLNRLSKEFVKGTTLVDSNKVYFVDGVEVRPNFGLCNNLFTFHNSCVEIMLAMRTIPNDSSNVYGNLVRAVDESISFKKKQKKIIKELPFKYYSLDGGGYYSWKKGPLGKLKYWFIEKLF</sequence>
<accession>G8R422</accession>
<dbReference type="Proteomes" id="UP000005631">
    <property type="component" value="Chromosome"/>
</dbReference>
<proteinExistence type="predicted"/>
<keyword evidence="1" id="KW-0732">Signal</keyword>
<evidence type="ECO:0000256" key="1">
    <source>
        <dbReference type="SAM" id="SignalP"/>
    </source>
</evidence>
<dbReference type="KEGG" id="oho:Oweho_2115"/>
<name>G8R422_OWEHD</name>
<reference evidence="2 3" key="1">
    <citation type="journal article" date="2012" name="Stand. Genomic Sci.">
        <title>Genome sequence of the orange-pigmented seawater bacterium Owenweeksia hongkongensis type strain (UST20020801(T)).</title>
        <authorList>
            <person name="Riedel T."/>
            <person name="Held B."/>
            <person name="Nolan M."/>
            <person name="Lucas S."/>
            <person name="Lapidus A."/>
            <person name="Tice H."/>
            <person name="Del Rio T.G."/>
            <person name="Cheng J.F."/>
            <person name="Han C."/>
            <person name="Tapia R."/>
            <person name="Goodwin L.A."/>
            <person name="Pitluck S."/>
            <person name="Liolios K."/>
            <person name="Mavromatis K."/>
            <person name="Pagani I."/>
            <person name="Ivanova N."/>
            <person name="Mikhailova N."/>
            <person name="Pati A."/>
            <person name="Chen A."/>
            <person name="Palaniappan K."/>
            <person name="Rohde M."/>
            <person name="Tindall B.J."/>
            <person name="Detter J.C."/>
            <person name="Goker M."/>
            <person name="Woyke T."/>
            <person name="Bristow J."/>
            <person name="Eisen J.A."/>
            <person name="Markowitz V."/>
            <person name="Hugenholtz P."/>
            <person name="Klenk H.P."/>
            <person name="Kyrpides N.C."/>
        </authorList>
    </citation>
    <scope>NUCLEOTIDE SEQUENCE</scope>
    <source>
        <strain evidence="3">DSM 17368 / JCM 12287 / NRRL B-23963</strain>
    </source>
</reference>
<evidence type="ECO:0000313" key="3">
    <source>
        <dbReference type="Proteomes" id="UP000005631"/>
    </source>
</evidence>
<evidence type="ECO:0000313" key="2">
    <source>
        <dbReference type="EMBL" id="AEV33089.1"/>
    </source>
</evidence>
<dbReference type="STRING" id="926562.Oweho_2115"/>
<keyword evidence="3" id="KW-1185">Reference proteome</keyword>
<feature type="signal peptide" evidence="1">
    <location>
        <begin position="1"/>
        <end position="28"/>
    </location>
</feature>
<protein>
    <submittedName>
        <fullName evidence="2">Uncharacterized protein</fullName>
    </submittedName>
</protein>
<dbReference type="HOGENOM" id="CLU_1061061_0_0_10"/>
<dbReference type="EMBL" id="CP003156">
    <property type="protein sequence ID" value="AEV33089.1"/>
    <property type="molecule type" value="Genomic_DNA"/>
</dbReference>
<organism evidence="2 3">
    <name type="scientific">Owenweeksia hongkongensis (strain DSM 17368 / CIP 108786 / JCM 12287 / NRRL B-23963 / UST20020801)</name>
    <dbReference type="NCBI Taxonomy" id="926562"/>
    <lineage>
        <taxon>Bacteria</taxon>
        <taxon>Pseudomonadati</taxon>
        <taxon>Bacteroidota</taxon>
        <taxon>Flavobacteriia</taxon>
        <taxon>Flavobacteriales</taxon>
        <taxon>Owenweeksiaceae</taxon>
        <taxon>Owenweeksia</taxon>
    </lineage>
</organism>
<dbReference type="AlphaFoldDB" id="G8R422"/>